<dbReference type="BioCyc" id="ESIR657319:G136K-398-MONOMER"/>
<evidence type="ECO:0000313" key="7">
    <source>
        <dbReference type="EMBL" id="CBK95773.1"/>
    </source>
</evidence>
<comment type="subcellular location">
    <subcellularLocation>
        <location evidence="1">Cell envelope</location>
    </subcellularLocation>
</comment>
<dbReference type="InterPro" id="IPR018313">
    <property type="entry name" value="SBP_3_CS"/>
</dbReference>
<gene>
    <name evidence="7" type="ORF">EUS_04730</name>
</gene>
<dbReference type="HOGENOM" id="CLU_019602_18_2_9"/>
<dbReference type="PANTHER" id="PTHR35936">
    <property type="entry name" value="MEMBRANE-BOUND LYTIC MUREIN TRANSGLYCOSYLASE F"/>
    <property type="match status" value="1"/>
</dbReference>
<organism evidence="7 8">
    <name type="scientific">[Eubacterium] siraeum 70/3</name>
    <dbReference type="NCBI Taxonomy" id="657319"/>
    <lineage>
        <taxon>Bacteria</taxon>
        <taxon>Bacillati</taxon>
        <taxon>Bacillota</taxon>
        <taxon>Clostridia</taxon>
        <taxon>Eubacteriales</taxon>
        <taxon>Oscillospiraceae</taxon>
        <taxon>Oscillospiraceae incertae sedis</taxon>
    </lineage>
</organism>
<evidence type="ECO:0000256" key="5">
    <source>
        <dbReference type="SAM" id="SignalP"/>
    </source>
</evidence>
<dbReference type="AlphaFoldDB" id="D4JRQ4"/>
<name>D4JRQ4_9FIRM</name>
<reference evidence="7 8" key="2">
    <citation type="submission" date="2010-03" db="EMBL/GenBank/DDBJ databases">
        <authorList>
            <person name="Pajon A."/>
        </authorList>
    </citation>
    <scope>NUCLEOTIDE SEQUENCE [LARGE SCALE GENOMIC DNA]</scope>
    <source>
        <strain evidence="7 8">70/3</strain>
    </source>
</reference>
<feature type="chain" id="PRO_5039548039" evidence="5">
    <location>
        <begin position="45"/>
        <end position="281"/>
    </location>
</feature>
<dbReference type="CDD" id="cd13530">
    <property type="entry name" value="PBP2_peptides_like"/>
    <property type="match status" value="1"/>
</dbReference>
<evidence type="ECO:0000256" key="4">
    <source>
        <dbReference type="RuleBase" id="RU003744"/>
    </source>
</evidence>
<dbReference type="SUPFAM" id="SSF53850">
    <property type="entry name" value="Periplasmic binding protein-like II"/>
    <property type="match status" value="1"/>
</dbReference>
<comment type="similarity">
    <text evidence="2 4">Belongs to the bacterial solute-binding protein 3 family.</text>
</comment>
<dbReference type="Proteomes" id="UP000008803">
    <property type="component" value="Chromosome"/>
</dbReference>
<accession>D4JRQ4</accession>
<protein>
    <submittedName>
        <fullName evidence="7">Amino acid ABC transporter substrate-binding protein, PAAT family (TC 3.A.1.3.-)</fullName>
    </submittedName>
</protein>
<dbReference type="InterPro" id="IPR001638">
    <property type="entry name" value="Solute-binding_3/MltF_N"/>
</dbReference>
<feature type="signal peptide" evidence="5">
    <location>
        <begin position="1"/>
        <end position="44"/>
    </location>
</feature>
<dbReference type="Gene3D" id="3.40.190.10">
    <property type="entry name" value="Periplasmic binding protein-like II"/>
    <property type="match status" value="2"/>
</dbReference>
<evidence type="ECO:0000259" key="6">
    <source>
        <dbReference type="SMART" id="SM00062"/>
    </source>
</evidence>
<sequence length="281" mass="30551">MHYNINDSAESAQKIKKYKRGIFMKIKRIIAGILVAATCGLAMAGCQSNTTGGKLIMATEPGFAPYEYMSGNDVVGIDVDIANEVAKELGMELEIQSMDFDGALLAVQQGKVDFAAAGISVTPERQEAMDFSIEYAKSKQVIVVLKGANRVKSADDLGGDTKIAVQMSTVADTYVTDDLKKEPSRYTKYVQAAEDLKSDKVDCIVMDELPAKEMVKGNDNLEILDGEVFTDKYAFAFKKGNTELEEKVNKVLQKLIDEGKVDEFTLKHTTGAGADADSKAE</sequence>
<evidence type="ECO:0000256" key="2">
    <source>
        <dbReference type="ARBA" id="ARBA00010333"/>
    </source>
</evidence>
<evidence type="ECO:0000256" key="1">
    <source>
        <dbReference type="ARBA" id="ARBA00004196"/>
    </source>
</evidence>
<dbReference type="Pfam" id="PF00497">
    <property type="entry name" value="SBP_bac_3"/>
    <property type="match status" value="1"/>
</dbReference>
<evidence type="ECO:0000256" key="3">
    <source>
        <dbReference type="ARBA" id="ARBA00022729"/>
    </source>
</evidence>
<dbReference type="GO" id="GO:0030313">
    <property type="term" value="C:cell envelope"/>
    <property type="evidence" value="ECO:0007669"/>
    <property type="project" value="UniProtKB-SubCell"/>
</dbReference>
<proteinExistence type="inferred from homology"/>
<evidence type="ECO:0000313" key="8">
    <source>
        <dbReference type="Proteomes" id="UP000008803"/>
    </source>
</evidence>
<dbReference type="PATRIC" id="fig|657319.3.peg.694"/>
<feature type="domain" description="Solute-binding protein family 3/N-terminal" evidence="6">
    <location>
        <begin position="54"/>
        <end position="272"/>
    </location>
</feature>
<dbReference type="PANTHER" id="PTHR35936:SF19">
    <property type="entry name" value="AMINO-ACID-BINDING PROTEIN YXEM-RELATED"/>
    <property type="match status" value="1"/>
</dbReference>
<dbReference type="PROSITE" id="PS01039">
    <property type="entry name" value="SBP_BACTERIAL_3"/>
    <property type="match status" value="1"/>
</dbReference>
<dbReference type="KEGG" id="esu:EUS_04730"/>
<dbReference type="SMART" id="SM00062">
    <property type="entry name" value="PBPb"/>
    <property type="match status" value="1"/>
</dbReference>
<reference evidence="7 8" key="1">
    <citation type="submission" date="2010-03" db="EMBL/GenBank/DDBJ databases">
        <title>The genome sequence of Eubacterium siraeum 70/3.</title>
        <authorList>
            <consortium name="metaHIT consortium -- http://www.metahit.eu/"/>
            <person name="Pajon A."/>
            <person name="Turner K."/>
            <person name="Parkhill J."/>
            <person name="Duncan S."/>
            <person name="Flint H."/>
        </authorList>
    </citation>
    <scope>NUCLEOTIDE SEQUENCE [LARGE SCALE GENOMIC DNA]</scope>
    <source>
        <strain evidence="7 8">70/3</strain>
    </source>
</reference>
<keyword evidence="3 5" id="KW-0732">Signal</keyword>
<dbReference type="EMBL" id="FP929044">
    <property type="protein sequence ID" value="CBK95773.1"/>
    <property type="molecule type" value="Genomic_DNA"/>
</dbReference>